<feature type="domain" description="CBM6" evidence="1">
    <location>
        <begin position="431"/>
        <end position="577"/>
    </location>
</feature>
<dbReference type="PROSITE" id="PS51175">
    <property type="entry name" value="CBM6"/>
    <property type="match status" value="1"/>
</dbReference>
<dbReference type="Gene3D" id="3.20.20.80">
    <property type="entry name" value="Glycosidases"/>
    <property type="match status" value="1"/>
</dbReference>
<dbReference type="Proteomes" id="UP000552097">
    <property type="component" value="Unassembled WGS sequence"/>
</dbReference>
<gene>
    <name evidence="2" type="ORF">F4560_003331</name>
</gene>
<dbReference type="SUPFAM" id="SSF49785">
    <property type="entry name" value="Galactose-binding domain-like"/>
    <property type="match status" value="2"/>
</dbReference>
<evidence type="ECO:0000259" key="1">
    <source>
        <dbReference type="PROSITE" id="PS51175"/>
    </source>
</evidence>
<evidence type="ECO:0000313" key="2">
    <source>
        <dbReference type="EMBL" id="MBB5803563.1"/>
    </source>
</evidence>
<evidence type="ECO:0000313" key="3">
    <source>
        <dbReference type="Proteomes" id="UP000552097"/>
    </source>
</evidence>
<keyword evidence="3" id="KW-1185">Reference proteome</keyword>
<dbReference type="InterPro" id="IPR005084">
    <property type="entry name" value="CBM6"/>
</dbReference>
<dbReference type="SUPFAM" id="SSF51445">
    <property type="entry name" value="(Trans)glycosidases"/>
    <property type="match status" value="1"/>
</dbReference>
<reference evidence="2 3" key="1">
    <citation type="submission" date="2020-08" db="EMBL/GenBank/DDBJ databases">
        <title>Sequencing the genomes of 1000 actinobacteria strains.</title>
        <authorList>
            <person name="Klenk H.-P."/>
        </authorList>
    </citation>
    <scope>NUCLEOTIDE SEQUENCE [LARGE SCALE GENOMIC DNA]</scope>
    <source>
        <strain evidence="2 3">DSM 45486</strain>
    </source>
</reference>
<protein>
    <recommendedName>
        <fullName evidence="1">CBM6 domain-containing protein</fullName>
    </recommendedName>
</protein>
<comment type="caution">
    <text evidence="2">The sequence shown here is derived from an EMBL/GenBank/DDBJ whole genome shotgun (WGS) entry which is preliminary data.</text>
</comment>
<accession>A0A7W9M170</accession>
<dbReference type="InterPro" id="IPR008979">
    <property type="entry name" value="Galactose-bd-like_sf"/>
</dbReference>
<name>A0A7W9M170_9PSEU</name>
<sequence length="854" mass="92120">MASTQTAPDTLTVDLDVATGPIHGGAAGSLYGVYGPGVPSDAVLAGFYPKTLSTKAQDGVQHPGADALEVVEPFVANGGRDVYIYMADIYRGFPYRREPGQAGRDDYRAKVEAQVRQVVASPYRDHIVYVPFNEPEGNYYGEGEHSYDGVSWLNDPRAFFEEWDLLHDLIKRLDPRARIAGPNTSILYDQVRYFLEHCKANDRLPEVITWHELSSPDRVRTSVAKYRSWERELGIGPLPININEYAFRYHLSVPGQMIQWIAALEESKVDGDLAYWNIDGNLNDSVAEANKANGQWWLFNAYGRMSGDTVQVTPPHPGEQYTLQGVATLDHGKRQARLLFGGADGAADVRFANVDRLLFGDRVHVTVEEIAWTGQLGDSPAPRPLLDAVREVGDDGFVLPFTDLDAMSAYQVIISPAGHGPTAGASTRWRRTYEAEDAAHTGTGWSLSDPEGSADDVSKFATSNLHHVRGLRTGSDVVLSFAVDVPETGDYDIGVFSSSHFKDANVVPHGPTNVFLRVDGEQPRELRLPMSYEWAVWERTDTRVRLDAGAHTITLAASDPLLGSTRGDAAIDKIDLALVDLGSDGWASYEAEYADLRSAEPQYGIEGASGPGIAAVPRGGSVTFWVHAANDGYATVCFDHLGGGQADVALNGHTVEGVIVGTHPGTDIARLFLSAGVNRLTAVGDDGTLLLDRVRVGPADATGVVKVEAKSGQATGAATFSDDFPYASGLVATNIGDGPENALVLDVPAERTGGHVLVIRYANAEESVPTHYNPDLVTQYADISVNGQVHRVAFPNTLHPNQFRDLAVPVDLVAGTNRLTITAPKPEGAAADQFGQRSKYAPAIDYLIVAPLVG</sequence>
<proteinExistence type="predicted"/>
<dbReference type="InterPro" id="IPR017853">
    <property type="entry name" value="GH"/>
</dbReference>
<organism evidence="2 3">
    <name type="scientific">Saccharothrix ecbatanensis</name>
    <dbReference type="NCBI Taxonomy" id="1105145"/>
    <lineage>
        <taxon>Bacteria</taxon>
        <taxon>Bacillati</taxon>
        <taxon>Actinomycetota</taxon>
        <taxon>Actinomycetes</taxon>
        <taxon>Pseudonocardiales</taxon>
        <taxon>Pseudonocardiaceae</taxon>
        <taxon>Saccharothrix</taxon>
    </lineage>
</organism>
<dbReference type="AlphaFoldDB" id="A0A7W9M170"/>
<dbReference type="GO" id="GO:0030246">
    <property type="term" value="F:carbohydrate binding"/>
    <property type="evidence" value="ECO:0007669"/>
    <property type="project" value="InterPro"/>
</dbReference>
<dbReference type="EMBL" id="JACHMO010000001">
    <property type="protein sequence ID" value="MBB5803563.1"/>
    <property type="molecule type" value="Genomic_DNA"/>
</dbReference>
<dbReference type="CDD" id="cd04081">
    <property type="entry name" value="CBM35_galactosidase-like"/>
    <property type="match status" value="1"/>
</dbReference>
<dbReference type="RefSeq" id="WP_184920953.1">
    <property type="nucleotide sequence ID" value="NZ_JACHMO010000001.1"/>
</dbReference>
<dbReference type="Gene3D" id="2.60.120.260">
    <property type="entry name" value="Galactose-binding domain-like"/>
    <property type="match status" value="3"/>
</dbReference>